<dbReference type="PROSITE" id="PS51123">
    <property type="entry name" value="OMPA_2"/>
    <property type="match status" value="1"/>
</dbReference>
<evidence type="ECO:0000256" key="1">
    <source>
        <dbReference type="ARBA" id="ARBA00004442"/>
    </source>
</evidence>
<dbReference type="Proteomes" id="UP001596161">
    <property type="component" value="Unassembled WGS sequence"/>
</dbReference>
<dbReference type="InterPro" id="IPR036737">
    <property type="entry name" value="OmpA-like_sf"/>
</dbReference>
<name>A0ABW0EIP7_9BACT</name>
<dbReference type="InterPro" id="IPR006664">
    <property type="entry name" value="OMP_bac"/>
</dbReference>
<comment type="caution">
    <text evidence="7">The sequence shown here is derived from an EMBL/GenBank/DDBJ whole genome shotgun (WGS) entry which is preliminary data.</text>
</comment>
<organism evidence="7 8">
    <name type="scientific">Adhaeribacter terreus</name>
    <dbReference type="NCBI Taxonomy" id="529703"/>
    <lineage>
        <taxon>Bacteria</taxon>
        <taxon>Pseudomonadati</taxon>
        <taxon>Bacteroidota</taxon>
        <taxon>Cytophagia</taxon>
        <taxon>Cytophagales</taxon>
        <taxon>Hymenobacteraceae</taxon>
        <taxon>Adhaeribacter</taxon>
    </lineage>
</organism>
<dbReference type="EMBL" id="JBHSKT010000015">
    <property type="protein sequence ID" value="MFC5272345.1"/>
    <property type="molecule type" value="Genomic_DNA"/>
</dbReference>
<dbReference type="CDD" id="cd07185">
    <property type="entry name" value="OmpA_C-like"/>
    <property type="match status" value="1"/>
</dbReference>
<evidence type="ECO:0000256" key="2">
    <source>
        <dbReference type="ARBA" id="ARBA00023136"/>
    </source>
</evidence>
<proteinExistence type="predicted"/>
<gene>
    <name evidence="7" type="ORF">ACFPIB_17145</name>
</gene>
<evidence type="ECO:0000256" key="5">
    <source>
        <dbReference type="SAM" id="SignalP"/>
    </source>
</evidence>
<evidence type="ECO:0000256" key="4">
    <source>
        <dbReference type="PROSITE-ProRule" id="PRU00473"/>
    </source>
</evidence>
<dbReference type="Gene3D" id="3.30.1330.60">
    <property type="entry name" value="OmpA-like domain"/>
    <property type="match status" value="1"/>
</dbReference>
<protein>
    <submittedName>
        <fullName evidence="7">OmpA family protein</fullName>
    </submittedName>
</protein>
<evidence type="ECO:0000256" key="3">
    <source>
        <dbReference type="ARBA" id="ARBA00023237"/>
    </source>
</evidence>
<dbReference type="InterPro" id="IPR006665">
    <property type="entry name" value="OmpA-like"/>
</dbReference>
<dbReference type="Pfam" id="PF00691">
    <property type="entry name" value="OmpA"/>
    <property type="match status" value="1"/>
</dbReference>
<dbReference type="PRINTS" id="PR01021">
    <property type="entry name" value="OMPADOMAIN"/>
</dbReference>
<dbReference type="PANTHER" id="PTHR30329:SF21">
    <property type="entry name" value="LIPOPROTEIN YIAD-RELATED"/>
    <property type="match status" value="1"/>
</dbReference>
<dbReference type="RefSeq" id="WP_378018702.1">
    <property type="nucleotide sequence ID" value="NZ_JBHSKT010000015.1"/>
</dbReference>
<feature type="domain" description="OmpA-like" evidence="6">
    <location>
        <begin position="277"/>
        <end position="392"/>
    </location>
</feature>
<evidence type="ECO:0000313" key="8">
    <source>
        <dbReference type="Proteomes" id="UP001596161"/>
    </source>
</evidence>
<keyword evidence="5" id="KW-0732">Signal</keyword>
<accession>A0ABW0EIP7</accession>
<keyword evidence="2 4" id="KW-0472">Membrane</keyword>
<evidence type="ECO:0000313" key="7">
    <source>
        <dbReference type="EMBL" id="MFC5272345.1"/>
    </source>
</evidence>
<sequence length="392" mass="44269">MKKFLLAGFALFSFQTIAFSQENLVPNGDFENTQAIPEGVSQFYLAKPWFSTAPGPEPADLFHKRSRSFDVNALQNYVGQQEPHSGNAFAGISLFRGGNIDYREFMLVRLSEPLEKGALYEAEFYVSLSEYSEYATSGLGFFVSQRAPLLLQNGFLMSKPQVELAPENIITERDKWVRVAGQFKAGGGETTLTIGNFQAYDKVPKLKVVPAGNFVPRKKTMKEKIMTFGKETDEGYAYYYIDDIKLSKVSDRKPEPQPKPKPEPEIVAKRSDYFGEVKANKTIRLNKIFFQPDKAVLLPASYQELDKLYGFLTENPTVSIQINGHTDITNLPGYNQTLSENRAKAVKFYLIRKGIAEKRIKTKGFGETQPVATNETEEGKQQNRRVEFEILP</sequence>
<dbReference type="PANTHER" id="PTHR30329">
    <property type="entry name" value="STATOR ELEMENT OF FLAGELLAR MOTOR COMPLEX"/>
    <property type="match status" value="1"/>
</dbReference>
<evidence type="ECO:0000259" key="6">
    <source>
        <dbReference type="PROSITE" id="PS51123"/>
    </source>
</evidence>
<keyword evidence="8" id="KW-1185">Reference proteome</keyword>
<dbReference type="PRINTS" id="PR01023">
    <property type="entry name" value="NAFLGMOTY"/>
</dbReference>
<comment type="subcellular location">
    <subcellularLocation>
        <location evidence="1">Cell outer membrane</location>
    </subcellularLocation>
</comment>
<dbReference type="SUPFAM" id="SSF103088">
    <property type="entry name" value="OmpA-like"/>
    <property type="match status" value="1"/>
</dbReference>
<feature type="signal peptide" evidence="5">
    <location>
        <begin position="1"/>
        <end position="20"/>
    </location>
</feature>
<reference evidence="8" key="1">
    <citation type="journal article" date="2019" name="Int. J. Syst. Evol. Microbiol.">
        <title>The Global Catalogue of Microorganisms (GCM) 10K type strain sequencing project: providing services to taxonomists for standard genome sequencing and annotation.</title>
        <authorList>
            <consortium name="The Broad Institute Genomics Platform"/>
            <consortium name="The Broad Institute Genome Sequencing Center for Infectious Disease"/>
            <person name="Wu L."/>
            <person name="Ma J."/>
        </authorList>
    </citation>
    <scope>NUCLEOTIDE SEQUENCE [LARGE SCALE GENOMIC DNA]</scope>
    <source>
        <strain evidence="8">KACC 12602</strain>
    </source>
</reference>
<keyword evidence="3" id="KW-0998">Cell outer membrane</keyword>
<dbReference type="InterPro" id="IPR050330">
    <property type="entry name" value="Bact_OuterMem_StrucFunc"/>
</dbReference>
<feature type="chain" id="PRO_5047028818" evidence="5">
    <location>
        <begin position="21"/>
        <end position="392"/>
    </location>
</feature>